<evidence type="ECO:0000259" key="1">
    <source>
        <dbReference type="Pfam" id="PF03372"/>
    </source>
</evidence>
<keyword evidence="3" id="KW-1185">Reference proteome</keyword>
<gene>
    <name evidence="2" type="ordered locus">FBFL15_1519</name>
</gene>
<dbReference type="eggNOG" id="COG3568">
    <property type="taxonomic scope" value="Bacteria"/>
</dbReference>
<evidence type="ECO:0000313" key="3">
    <source>
        <dbReference type="Proteomes" id="UP000009186"/>
    </source>
</evidence>
<dbReference type="SUPFAM" id="SSF56219">
    <property type="entry name" value="DNase I-like"/>
    <property type="match status" value="1"/>
</dbReference>
<dbReference type="InterPro" id="IPR005135">
    <property type="entry name" value="Endo/exonuclease/phosphatase"/>
</dbReference>
<accession>G2Z126</accession>
<protein>
    <submittedName>
        <fullName evidence="2">Endonuclease/Exonuclease/phosphatase family protein</fullName>
    </submittedName>
</protein>
<evidence type="ECO:0000313" key="2">
    <source>
        <dbReference type="EMBL" id="CCB69584.1"/>
    </source>
</evidence>
<dbReference type="STRING" id="1034807.FBFL15_1519"/>
<reference evidence="2 3" key="1">
    <citation type="journal article" date="2011" name="Appl. Environ. Microbiol.">
        <title>Complete genome sequence of the fish pathogen Flavobacterium branchiophilum.</title>
        <authorList>
            <consortium name="1:IP"/>
            <consortium name="Microbial Evolutionary Genomics,F-75015 Paris"/>
            <consortium name="France 2:CNRS"/>
            <consortium name="URA2171"/>
            <consortium name="F-75015 Paris,France 3:Unite de Virologie et Immunologie Mol."/>
            <consortium name="INRA,78352 Jouy en Josas Cedex"/>
            <consortium name="France. 4:Unite de Mathemathique"/>
            <consortium name="Informatique et Genome,INRA"/>
            <consortium name="78352 Jouy en Josas Cedex"/>
            <consortium name="France. 5:CEA/Genoscope"/>
            <consortium name="Evry"/>
            <consortium name="France"/>
            <person name="Touchon M."/>
            <person name="Barbier P."/>
            <person name="Bernardet J.F."/>
            <person name="Loux V."/>
            <person name="Vacherie B."/>
            <person name="Barbe V."/>
            <person name="Rocha E.P."/>
            <person name="Duchaud E."/>
        </authorList>
    </citation>
    <scope>NUCLEOTIDE SEQUENCE [LARGE SCALE GENOMIC DNA]</scope>
    <source>
        <strain evidence="2 3">FL-15</strain>
    </source>
</reference>
<keyword evidence="2" id="KW-0255">Endonuclease</keyword>
<dbReference type="Gene3D" id="3.60.10.10">
    <property type="entry name" value="Endonuclease/exonuclease/phosphatase"/>
    <property type="match status" value="1"/>
</dbReference>
<organism evidence="2 3">
    <name type="scientific">Flavobacterium branchiophilum (strain FL-15)</name>
    <dbReference type="NCBI Taxonomy" id="1034807"/>
    <lineage>
        <taxon>Bacteria</taxon>
        <taxon>Pseudomonadati</taxon>
        <taxon>Bacteroidota</taxon>
        <taxon>Flavobacteriia</taxon>
        <taxon>Flavobacteriales</taxon>
        <taxon>Flavobacteriaceae</taxon>
        <taxon>Flavobacterium</taxon>
    </lineage>
</organism>
<dbReference type="EMBL" id="FQ859183">
    <property type="protein sequence ID" value="CCB69584.1"/>
    <property type="molecule type" value="Genomic_DNA"/>
</dbReference>
<keyword evidence="2" id="KW-0378">Hydrolase</keyword>
<keyword evidence="2" id="KW-0269">Exonuclease</keyword>
<dbReference type="RefSeq" id="WP_014084051.1">
    <property type="nucleotide sequence ID" value="NC_016001.1"/>
</dbReference>
<proteinExistence type="predicted"/>
<dbReference type="KEGG" id="fbr:FBFL15_1519"/>
<dbReference type="AlphaFoldDB" id="G2Z126"/>
<sequence length="235" mass="27333">MKIATFNIDWAKKYSTKKQYLKIENFLNEQHFDFLILTESIPLNLSNFKFRHFSTAIPENSIYEKLNYSDYLNGEKAYRTSIYSNIAPKKQFLVCDDKTSVALEFETIFGPIVIYATIIGTRYKEQPFAENELQNCIIDCENIAKENKNIFIVGDLNTSFIKSEANYTINKSTTDRLENLFKKHQLIIATKQLPQNIDHIIIPSHLDFERIDAKVFIEKNKLSDHKGIAVHLIPK</sequence>
<name>G2Z126_FLABF</name>
<dbReference type="HOGENOM" id="CLU_1178804_0_0_10"/>
<dbReference type="Pfam" id="PF03372">
    <property type="entry name" value="Exo_endo_phos"/>
    <property type="match status" value="1"/>
</dbReference>
<dbReference type="GO" id="GO:0004527">
    <property type="term" value="F:exonuclease activity"/>
    <property type="evidence" value="ECO:0007669"/>
    <property type="project" value="UniProtKB-KW"/>
</dbReference>
<dbReference type="GO" id="GO:0004519">
    <property type="term" value="F:endonuclease activity"/>
    <property type="evidence" value="ECO:0007669"/>
    <property type="project" value="UniProtKB-KW"/>
</dbReference>
<dbReference type="Proteomes" id="UP000009186">
    <property type="component" value="Chromosome"/>
</dbReference>
<dbReference type="InterPro" id="IPR036691">
    <property type="entry name" value="Endo/exonu/phosph_ase_sf"/>
</dbReference>
<keyword evidence="2" id="KW-0540">Nuclease</keyword>
<feature type="domain" description="Endonuclease/exonuclease/phosphatase" evidence="1">
    <location>
        <begin position="4"/>
        <end position="225"/>
    </location>
</feature>